<dbReference type="SUPFAM" id="SSF46894">
    <property type="entry name" value="C-terminal effector domain of the bipartite response regulators"/>
    <property type="match status" value="1"/>
</dbReference>
<feature type="modified residue" description="4-aspartylphosphate" evidence="5">
    <location>
        <position position="57"/>
    </location>
</feature>
<evidence type="ECO:0000259" key="7">
    <source>
        <dbReference type="PROSITE" id="PS50110"/>
    </source>
</evidence>
<dbReference type="InterPro" id="IPR016032">
    <property type="entry name" value="Sig_transdc_resp-reg_C-effctor"/>
</dbReference>
<dbReference type="Pfam" id="PF00196">
    <property type="entry name" value="GerE"/>
    <property type="match status" value="1"/>
</dbReference>
<comment type="caution">
    <text evidence="8">The sequence shown here is derived from an EMBL/GenBank/DDBJ whole genome shotgun (WGS) entry which is preliminary data.</text>
</comment>
<dbReference type="InterPro" id="IPR058245">
    <property type="entry name" value="NreC/VraR/RcsB-like_REC"/>
</dbReference>
<dbReference type="PROSITE" id="PS50043">
    <property type="entry name" value="HTH_LUXR_2"/>
    <property type="match status" value="1"/>
</dbReference>
<keyword evidence="3" id="KW-0238">DNA-binding</keyword>
<dbReference type="SMART" id="SM00448">
    <property type="entry name" value="REC"/>
    <property type="match status" value="1"/>
</dbReference>
<gene>
    <name evidence="8" type="ORF">ACFPER_05260</name>
</gene>
<dbReference type="RefSeq" id="WP_204391154.1">
    <property type="nucleotide sequence ID" value="NZ_JAFBBW010000001.1"/>
</dbReference>
<dbReference type="SUPFAM" id="SSF52172">
    <property type="entry name" value="CheY-like"/>
    <property type="match status" value="1"/>
</dbReference>
<keyword evidence="9" id="KW-1185">Reference proteome</keyword>
<dbReference type="PROSITE" id="PS00622">
    <property type="entry name" value="HTH_LUXR_1"/>
    <property type="match status" value="1"/>
</dbReference>
<evidence type="ECO:0000256" key="1">
    <source>
        <dbReference type="ARBA" id="ARBA00022553"/>
    </source>
</evidence>
<dbReference type="EMBL" id="JBHSJC010000001">
    <property type="protein sequence ID" value="MFC4828189.1"/>
    <property type="molecule type" value="Genomic_DNA"/>
</dbReference>
<evidence type="ECO:0000313" key="8">
    <source>
        <dbReference type="EMBL" id="MFC4828189.1"/>
    </source>
</evidence>
<feature type="domain" description="HTH luxR-type" evidence="6">
    <location>
        <begin position="148"/>
        <end position="213"/>
    </location>
</feature>
<evidence type="ECO:0000259" key="6">
    <source>
        <dbReference type="PROSITE" id="PS50043"/>
    </source>
</evidence>
<accession>A0ABV9R3N7</accession>
<reference evidence="9" key="1">
    <citation type="journal article" date="2019" name="Int. J. Syst. Evol. Microbiol.">
        <title>The Global Catalogue of Microorganisms (GCM) 10K type strain sequencing project: providing services to taxonomists for standard genome sequencing and annotation.</title>
        <authorList>
            <consortium name="The Broad Institute Genomics Platform"/>
            <consortium name="The Broad Institute Genome Sequencing Center for Infectious Disease"/>
            <person name="Wu L."/>
            <person name="Ma J."/>
        </authorList>
    </citation>
    <scope>NUCLEOTIDE SEQUENCE [LARGE SCALE GENOMIC DNA]</scope>
    <source>
        <strain evidence="9">CGMCC 1.12192</strain>
    </source>
</reference>
<dbReference type="PANTHER" id="PTHR43214:SF24">
    <property type="entry name" value="TRANSCRIPTIONAL REGULATORY PROTEIN NARL-RELATED"/>
    <property type="match status" value="1"/>
</dbReference>
<dbReference type="Gene3D" id="3.40.50.2300">
    <property type="match status" value="1"/>
</dbReference>
<dbReference type="Proteomes" id="UP001595960">
    <property type="component" value="Unassembled WGS sequence"/>
</dbReference>
<dbReference type="InterPro" id="IPR000792">
    <property type="entry name" value="Tscrpt_reg_LuxR_C"/>
</dbReference>
<evidence type="ECO:0000256" key="5">
    <source>
        <dbReference type="PROSITE-ProRule" id="PRU00169"/>
    </source>
</evidence>
<dbReference type="InterPro" id="IPR011006">
    <property type="entry name" value="CheY-like_superfamily"/>
</dbReference>
<evidence type="ECO:0000256" key="3">
    <source>
        <dbReference type="ARBA" id="ARBA00023125"/>
    </source>
</evidence>
<dbReference type="CDD" id="cd06170">
    <property type="entry name" value="LuxR_C_like"/>
    <property type="match status" value="1"/>
</dbReference>
<evidence type="ECO:0000256" key="2">
    <source>
        <dbReference type="ARBA" id="ARBA00023015"/>
    </source>
</evidence>
<dbReference type="PROSITE" id="PS50110">
    <property type="entry name" value="RESPONSE_REGULATORY"/>
    <property type="match status" value="1"/>
</dbReference>
<dbReference type="InterPro" id="IPR039420">
    <property type="entry name" value="WalR-like"/>
</dbReference>
<dbReference type="PRINTS" id="PR00038">
    <property type="entry name" value="HTHLUXR"/>
</dbReference>
<name>A0ABV9R3N7_9MICO</name>
<keyword evidence="2" id="KW-0805">Transcription regulation</keyword>
<evidence type="ECO:0000256" key="4">
    <source>
        <dbReference type="ARBA" id="ARBA00023163"/>
    </source>
</evidence>
<dbReference type="InterPro" id="IPR001789">
    <property type="entry name" value="Sig_transdc_resp-reg_receiver"/>
</dbReference>
<evidence type="ECO:0000313" key="9">
    <source>
        <dbReference type="Proteomes" id="UP001595960"/>
    </source>
</evidence>
<dbReference type="Pfam" id="PF00072">
    <property type="entry name" value="Response_reg"/>
    <property type="match status" value="1"/>
</dbReference>
<keyword evidence="1 5" id="KW-0597">Phosphoprotein</keyword>
<proteinExistence type="predicted"/>
<sequence length="224" mass="23769">MTGPVTVLVADDQELLRDALATILDADPRIELSGTAADGAEAVAHVRAHHVDVVLMDVRMPGMDGIAATAEVLRLRPATRVLVLTTFDLDEYVFAAIREGASGFLTKDARPAELVDAIRRVAAGDAVLAPRATATLLRHVRRQAAPSAGDPLAPLSPREREVAMLLARGASNDEIGRALFLTGNTVKTHVRAILAKLGLADRIQVVIWAYEQGVVQPGDDHSAG</sequence>
<protein>
    <submittedName>
        <fullName evidence="8">Response regulator</fullName>
    </submittedName>
</protein>
<feature type="domain" description="Response regulatory" evidence="7">
    <location>
        <begin position="6"/>
        <end position="122"/>
    </location>
</feature>
<dbReference type="CDD" id="cd17535">
    <property type="entry name" value="REC_NarL-like"/>
    <property type="match status" value="1"/>
</dbReference>
<dbReference type="SMART" id="SM00421">
    <property type="entry name" value="HTH_LUXR"/>
    <property type="match status" value="1"/>
</dbReference>
<keyword evidence="4" id="KW-0804">Transcription</keyword>
<dbReference type="PANTHER" id="PTHR43214">
    <property type="entry name" value="TWO-COMPONENT RESPONSE REGULATOR"/>
    <property type="match status" value="1"/>
</dbReference>
<organism evidence="8 9">
    <name type="scientific">Agromyces aurantiacus</name>
    <dbReference type="NCBI Taxonomy" id="165814"/>
    <lineage>
        <taxon>Bacteria</taxon>
        <taxon>Bacillati</taxon>
        <taxon>Actinomycetota</taxon>
        <taxon>Actinomycetes</taxon>
        <taxon>Micrococcales</taxon>
        <taxon>Microbacteriaceae</taxon>
        <taxon>Agromyces</taxon>
    </lineage>
</organism>